<dbReference type="SMART" id="SM00028">
    <property type="entry name" value="TPR"/>
    <property type="match status" value="3"/>
</dbReference>
<feature type="compositionally biased region" description="Basic residues" evidence="5">
    <location>
        <begin position="999"/>
        <end position="1010"/>
    </location>
</feature>
<sequence length="2228" mass="246219">MATTRQRRALTQTRTVPKIKPSCSTGKSTATDQLADALRSKLTITDGTSNKNSKKRAPESREAELTVEDKRIASMRAVNDASQTLSSIVQSGWKKGPEASSGKTVARGGTLSKAMDAAELASKHLVVLRCLSPNDINVERAAISVSGKLMAIEMHDAAFAVLKDMRPRLCVHLKVSSAPSPPQELVPYLSLPLSSSSAEKAEPTLLTIISTYLSYSLCIAVGVNKGANLIHSLADFLDSANPKAGRSCPFTLLHWLQYFVSLPSKHLDSLISRVYNSLTKFCTTSLSPPVQQRPSSKKTVAVDMSLQNDAYRIRIYALQCLAYSTDEVVAPGTIWEQAMRYGNAYINSIVSQSSQDSSEQGSEATRTVLSAHSELVDTAESLPSHERFMKAKSFTTFLEWWMTFARRASDLQALNRISTLMHAALQSSTASSTVQNGPNACGSPAEAAAAAKCHEKERNSKTIDTLVLRSAHICTVFAQITTHIDLLGKERSPSAAEEFISQTRQVLPLLSTSKSLQELLIASYSHGSPALPVDASSNTLQKAGDKCARALERLRKSAIEALEAISPTDYVVQDGREALVKLLEGHAGLFDRAARSRPCTGFFTHALDTLFALARATLVANDPRTHDPAYRHLEQAIKLLHLDHESTDDTASLDIKDFVNYVRCLSGTFYNLAGTLYQAGRFGTAVGFLIHGCRLGQKALSMHLPEASKKKNSSGGGALVTAFFQREDDGWHQLEEQMYRRWELLGVCYAKISDRKNAYTAFVECIKAFPYNACGFVKKAQRLSLTALFESTPALRQLGSIIDRVTYMATAELFLEPAKVSLSHPSLWIGVDKPSDDVIGTLLERQICSLESSRWKSDVKLVLARLLLDANEKYPRNATPVRKARLLLRWLEFAYHGGLAEERFRDFQGGTVTEVAEEVESLLTREDLAQDGELAAFRAQYRASAHLWCALHAHYNGDINQSARVAEHAEQASSIMKKLLNDITRPAPRKSLSKTSRSSPKKTPPKRGGTRKVAAGSGGSRPRVARKITIKEPVTPKPKARAVLHAIPLNSASPPKTLPDPASNLVIDDFNQFLKLLQTTARILGLLALILPKVHVLDVTRKICERYAGVANDGYVSASIDLAHEYVKLGKLRRASAVFNHALNSVRSGQVSDDICALFLLRYAEAFAVLEDVHQSSSIYCEALVSSQRCVVEEKNMPTLQTIQLHVNRLERAFTHVFALIQHSRNDIISAIDGMLRSLRLWNRAADALSRLSPSPSPKEPEGEKDVFEVTTLQEALPITEPTSQPQPQPQPQKKHPKSSLDSLEWRISEGLLSTLFSLSQIYFFRGSAKEAEYFAQQAHDLSHSLNAPALESRALAKKGEILLQLGKLEGAHDCLAKASEILANIPGVDSADVFRLRGDHSQRAAKHEDAQQMYVETTTMLEELDNTFKLFDGLALGPRKSAGLTPSDKPSKEMVVPELLASVLRQQIWLLRDEGGDEYMGLLEKLMALPYSSRTKAEENGLMAQLTLHNVYSQFRNDTFLSSLSESAIASPMCMTSKSKHAIPPASQDLLNILDNAAKLFWANLSLISANGNVPDVRNATTSLALISAFQTSLGRPGKLESILAATLLDVSSSITLQRELLEAIPYKFLDIRSVDDLEWPLISAEGNTLPRPSKKPIQNILDTSDDDEDEDIGVNGLKDYWDSIREKYQSQVYDAKSLASSLTHQLPSNWTVVHINITTDKGTLFVSRQRGGIAESSPLLFCVPIKGRRDSGTGDEDENHLTFESALAELHNIIRLSDKGTKAAAHINPKDELARAQWWKERRELDQRLKELLENIEFCWLGAFKTILNPTTNYPSTILADLRVKLEKLFQQCLRLQDKQSKTRNRKNGSALEPFVSPSELTLADELVECFSTLSPKCRNEELEDLIYFVLDLYQFHGIRVAIAEIDMTQLAVDLRAALEEHAARVRKFDQQQNSAKAVDNKDEHIFLVLGKDLQGIPWESIPVLRGRSVSRIPSLHFLLDRVGLVNRQRATSSSTPNKDDNNSAPFGAYINPRNGYYVLNPSGDLGRTQDQFSDWVKDMEKMGWHGTIGHPPSEQEFLDALQRQDLVVYFGHGGGEQYVRTHKIRNLARCAATMLWGCSSGALREMGDFDRTGTPNSYFVAGCPTLVANLWDVTDKDIDKYSQAVFEKLHLSANHLGKVTSEGKPRVDSHQTTSVVTAVAQSREVCKLKYLTGAAPVVYGIPFYL</sequence>
<evidence type="ECO:0000256" key="4">
    <source>
        <dbReference type="ARBA" id="ARBA00022829"/>
    </source>
</evidence>
<dbReference type="GO" id="GO:0051307">
    <property type="term" value="P:meiotic chromosome separation"/>
    <property type="evidence" value="ECO:0007669"/>
    <property type="project" value="TreeGrafter"/>
</dbReference>
<evidence type="ECO:0000256" key="1">
    <source>
        <dbReference type="ARBA" id="ARBA00000451"/>
    </source>
</evidence>
<dbReference type="EC" id="3.4.22.49" evidence="2"/>
<dbReference type="PANTHER" id="PTHR12792:SF0">
    <property type="entry name" value="SEPARIN"/>
    <property type="match status" value="1"/>
</dbReference>
<gene>
    <name evidence="7" type="ORF">M378DRAFT_25065</name>
</gene>
<dbReference type="Proteomes" id="UP000054549">
    <property type="component" value="Unassembled WGS sequence"/>
</dbReference>
<keyword evidence="4" id="KW-0159">Chromosome partition</keyword>
<accession>A0A0C2X3Y8</accession>
<feature type="compositionally biased region" description="Basic and acidic residues" evidence="5">
    <location>
        <begin position="56"/>
        <end position="65"/>
    </location>
</feature>
<comment type="catalytic activity">
    <reaction evidence="1">
        <text>All bonds known to be hydrolyzed by this endopeptidase have arginine in P1 and an acidic residue in P4. P6 is often occupied by an acidic residue or by a hydroxy-amino-acid residue, the phosphorylation of which enhances cleavage.</text>
        <dbReference type="EC" id="3.4.22.49"/>
    </reaction>
</comment>
<dbReference type="InterPro" id="IPR005314">
    <property type="entry name" value="Peptidase_C50"/>
</dbReference>
<feature type="compositionally biased region" description="Polar residues" evidence="5">
    <location>
        <begin position="42"/>
        <end position="51"/>
    </location>
</feature>
<dbReference type="InterPro" id="IPR019734">
    <property type="entry name" value="TPR_rpt"/>
</dbReference>
<feature type="domain" description="Peptidase C50" evidence="6">
    <location>
        <begin position="2035"/>
        <end position="2132"/>
    </location>
</feature>
<dbReference type="GO" id="GO:0072686">
    <property type="term" value="C:mitotic spindle"/>
    <property type="evidence" value="ECO:0007669"/>
    <property type="project" value="TreeGrafter"/>
</dbReference>
<dbReference type="HOGENOM" id="CLU_000777_0_0_1"/>
<feature type="region of interest" description="Disordered" evidence="5">
    <location>
        <begin position="986"/>
        <end position="1024"/>
    </location>
</feature>
<keyword evidence="8" id="KW-1185">Reference proteome</keyword>
<dbReference type="GO" id="GO:0004197">
    <property type="term" value="F:cysteine-type endopeptidase activity"/>
    <property type="evidence" value="ECO:0007669"/>
    <property type="project" value="InterPro"/>
</dbReference>
<dbReference type="InParanoid" id="A0A0C2X3Y8"/>
<dbReference type="GO" id="GO:0044732">
    <property type="term" value="C:mitotic spindle pole body"/>
    <property type="evidence" value="ECO:0007669"/>
    <property type="project" value="TreeGrafter"/>
</dbReference>
<dbReference type="SUPFAM" id="SSF48452">
    <property type="entry name" value="TPR-like"/>
    <property type="match status" value="1"/>
</dbReference>
<dbReference type="GO" id="GO:0005737">
    <property type="term" value="C:cytoplasm"/>
    <property type="evidence" value="ECO:0007669"/>
    <property type="project" value="TreeGrafter"/>
</dbReference>
<name>A0A0C2X3Y8_AMAMK</name>
<dbReference type="GO" id="GO:0005634">
    <property type="term" value="C:nucleus"/>
    <property type="evidence" value="ECO:0007669"/>
    <property type="project" value="InterPro"/>
</dbReference>
<dbReference type="EMBL" id="KN818259">
    <property type="protein sequence ID" value="KIL63443.1"/>
    <property type="molecule type" value="Genomic_DNA"/>
</dbReference>
<dbReference type="InterPro" id="IPR030397">
    <property type="entry name" value="SEPARIN_core_dom"/>
</dbReference>
<evidence type="ECO:0000256" key="2">
    <source>
        <dbReference type="ARBA" id="ARBA00012489"/>
    </source>
</evidence>
<dbReference type="PROSITE" id="PS51700">
    <property type="entry name" value="SEPARIN"/>
    <property type="match status" value="1"/>
</dbReference>
<dbReference type="OrthoDB" id="10255632at2759"/>
<dbReference type="GO" id="GO:0006508">
    <property type="term" value="P:proteolysis"/>
    <property type="evidence" value="ECO:0007669"/>
    <property type="project" value="InterPro"/>
</dbReference>
<feature type="compositionally biased region" description="Polar residues" evidence="5">
    <location>
        <begin position="22"/>
        <end position="32"/>
    </location>
</feature>
<evidence type="ECO:0000256" key="5">
    <source>
        <dbReference type="SAM" id="MobiDB-lite"/>
    </source>
</evidence>
<evidence type="ECO:0000259" key="6">
    <source>
        <dbReference type="PROSITE" id="PS51700"/>
    </source>
</evidence>
<keyword evidence="3" id="KW-0378">Hydrolase</keyword>
<protein>
    <recommendedName>
        <fullName evidence="2">separase</fullName>
        <ecNumber evidence="2">3.4.22.49</ecNumber>
    </recommendedName>
</protein>
<proteinExistence type="predicted"/>
<feature type="region of interest" description="Disordered" evidence="5">
    <location>
        <begin position="1279"/>
        <end position="1301"/>
    </location>
</feature>
<feature type="region of interest" description="Disordered" evidence="5">
    <location>
        <begin position="1"/>
        <end position="65"/>
    </location>
</feature>
<dbReference type="InterPro" id="IPR011990">
    <property type="entry name" value="TPR-like_helical_dom_sf"/>
</dbReference>
<evidence type="ECO:0000313" key="8">
    <source>
        <dbReference type="Proteomes" id="UP000054549"/>
    </source>
</evidence>
<evidence type="ECO:0000256" key="3">
    <source>
        <dbReference type="ARBA" id="ARBA00022801"/>
    </source>
</evidence>
<reference evidence="7 8" key="1">
    <citation type="submission" date="2014-04" db="EMBL/GenBank/DDBJ databases">
        <title>Evolutionary Origins and Diversification of the Mycorrhizal Mutualists.</title>
        <authorList>
            <consortium name="DOE Joint Genome Institute"/>
            <consortium name="Mycorrhizal Genomics Consortium"/>
            <person name="Kohler A."/>
            <person name="Kuo A."/>
            <person name="Nagy L.G."/>
            <person name="Floudas D."/>
            <person name="Copeland A."/>
            <person name="Barry K.W."/>
            <person name="Cichocki N."/>
            <person name="Veneault-Fourrey C."/>
            <person name="LaButti K."/>
            <person name="Lindquist E.A."/>
            <person name="Lipzen A."/>
            <person name="Lundell T."/>
            <person name="Morin E."/>
            <person name="Murat C."/>
            <person name="Riley R."/>
            <person name="Ohm R."/>
            <person name="Sun H."/>
            <person name="Tunlid A."/>
            <person name="Henrissat B."/>
            <person name="Grigoriev I.V."/>
            <person name="Hibbett D.S."/>
            <person name="Martin F."/>
        </authorList>
    </citation>
    <scope>NUCLEOTIDE SEQUENCE [LARGE SCALE GENOMIC DNA]</scope>
    <source>
        <strain evidence="7 8">Koide BX008</strain>
    </source>
</reference>
<dbReference type="STRING" id="946122.A0A0C2X3Y8"/>
<dbReference type="Pfam" id="PF03568">
    <property type="entry name" value="Separin_C"/>
    <property type="match status" value="1"/>
</dbReference>
<dbReference type="PANTHER" id="PTHR12792">
    <property type="entry name" value="EXTRA SPINDLE POLES 1-RELATED"/>
    <property type="match status" value="1"/>
</dbReference>
<evidence type="ECO:0000313" key="7">
    <source>
        <dbReference type="EMBL" id="KIL63443.1"/>
    </source>
</evidence>
<dbReference type="Gene3D" id="1.25.40.10">
    <property type="entry name" value="Tetratricopeptide repeat domain"/>
    <property type="match status" value="1"/>
</dbReference>
<organism evidence="7 8">
    <name type="scientific">Amanita muscaria (strain Koide BX008)</name>
    <dbReference type="NCBI Taxonomy" id="946122"/>
    <lineage>
        <taxon>Eukaryota</taxon>
        <taxon>Fungi</taxon>
        <taxon>Dikarya</taxon>
        <taxon>Basidiomycota</taxon>
        <taxon>Agaricomycotina</taxon>
        <taxon>Agaricomycetes</taxon>
        <taxon>Agaricomycetidae</taxon>
        <taxon>Agaricales</taxon>
        <taxon>Pluteineae</taxon>
        <taxon>Amanitaceae</taxon>
        <taxon>Amanita</taxon>
    </lineage>
</organism>